<dbReference type="InterPro" id="IPR016024">
    <property type="entry name" value="ARM-type_fold"/>
</dbReference>
<gene>
    <name evidence="1" type="ORF">M9Y10_027458</name>
</gene>
<dbReference type="EMBL" id="JAPFFF010000042">
    <property type="protein sequence ID" value="KAK8841257.1"/>
    <property type="molecule type" value="Genomic_DNA"/>
</dbReference>
<sequence length="431" mass="49715">MSEIAKDEYQKLQIKILSNPNSSEELENEIFQLIEQATLKSTSEASLAICLLLTYINYSKLSDKFPKEFTKFLVRLLESDQIAIQEMSFILISSLIKREELKTVFDLIAAQFQSINNGGFILFLSFAFDYEPPLNDLWESLIEPAKKLFDTPGYEKKAHKFVDYMQRIKDRKQEIKKIHAHHKVPASKFTPDFVDQDSDTVRQYINMLPDEDWQIQLKAVDGINNTIDLHPDLLQNNAKTVLLNLMDAINSPRTKVKSSSLKLALKIIDKFPEKIAAHSGKYAEIAFDLCGYEIDFIAKDANEFLTLLATKVPRVFVLHDFATRSHDEEPIIRANAARCFALMIDMIDKDPVPVTIGEKEHFIGGPLNDHEFRVFIKSNYQLIRDKEELARTESRKVMKKLIEDPRFPEVSHQIILDNDDYDMIMSDLAKY</sequence>
<dbReference type="Gene3D" id="1.25.10.10">
    <property type="entry name" value="Leucine-rich Repeat Variant"/>
    <property type="match status" value="1"/>
</dbReference>
<evidence type="ECO:0000313" key="2">
    <source>
        <dbReference type="Proteomes" id="UP001470230"/>
    </source>
</evidence>
<organism evidence="1 2">
    <name type="scientific">Tritrichomonas musculus</name>
    <dbReference type="NCBI Taxonomy" id="1915356"/>
    <lineage>
        <taxon>Eukaryota</taxon>
        <taxon>Metamonada</taxon>
        <taxon>Parabasalia</taxon>
        <taxon>Tritrichomonadida</taxon>
        <taxon>Tritrichomonadidae</taxon>
        <taxon>Tritrichomonas</taxon>
    </lineage>
</organism>
<dbReference type="InterPro" id="IPR011989">
    <property type="entry name" value="ARM-like"/>
</dbReference>
<proteinExistence type="predicted"/>
<keyword evidence="2" id="KW-1185">Reference proteome</keyword>
<dbReference type="SUPFAM" id="SSF48371">
    <property type="entry name" value="ARM repeat"/>
    <property type="match status" value="1"/>
</dbReference>
<reference evidence="1 2" key="1">
    <citation type="submission" date="2024-04" db="EMBL/GenBank/DDBJ databases">
        <title>Tritrichomonas musculus Genome.</title>
        <authorList>
            <person name="Alves-Ferreira E."/>
            <person name="Grigg M."/>
            <person name="Lorenzi H."/>
            <person name="Galac M."/>
        </authorList>
    </citation>
    <scope>NUCLEOTIDE SEQUENCE [LARGE SCALE GENOMIC DNA]</scope>
    <source>
        <strain evidence="1 2">EAF2021</strain>
    </source>
</reference>
<dbReference type="Proteomes" id="UP001470230">
    <property type="component" value="Unassembled WGS sequence"/>
</dbReference>
<comment type="caution">
    <text evidence="1">The sequence shown here is derived from an EMBL/GenBank/DDBJ whole genome shotgun (WGS) entry which is preliminary data.</text>
</comment>
<name>A0ABR2H693_9EUKA</name>
<protein>
    <recommendedName>
        <fullName evidence="3">TOG domain-containing protein</fullName>
    </recommendedName>
</protein>
<evidence type="ECO:0008006" key="3">
    <source>
        <dbReference type="Google" id="ProtNLM"/>
    </source>
</evidence>
<accession>A0ABR2H693</accession>
<evidence type="ECO:0000313" key="1">
    <source>
        <dbReference type="EMBL" id="KAK8841257.1"/>
    </source>
</evidence>